<dbReference type="InterPro" id="IPR011257">
    <property type="entry name" value="DNA_glycosylase"/>
</dbReference>
<reference evidence="7 8" key="1">
    <citation type="submission" date="2019-03" db="EMBL/GenBank/DDBJ databases">
        <title>Genomic Encyclopedia of Type Strains, Phase IV (KMG-IV): sequencing the most valuable type-strain genomes for metagenomic binning, comparative biology and taxonomic classification.</title>
        <authorList>
            <person name="Goeker M."/>
        </authorList>
    </citation>
    <scope>NUCLEOTIDE SEQUENCE [LARGE SCALE GENOMIC DNA]</scope>
    <source>
        <strain evidence="7 8">DSM 15969</strain>
    </source>
</reference>
<dbReference type="RefSeq" id="WP_132080604.1">
    <property type="nucleotide sequence ID" value="NZ_SLUI01000007.1"/>
</dbReference>
<dbReference type="GO" id="GO:0006307">
    <property type="term" value="P:DNA alkylation repair"/>
    <property type="evidence" value="ECO:0007669"/>
    <property type="project" value="TreeGrafter"/>
</dbReference>
<comment type="similarity">
    <text evidence="2">Belongs to the alkylbase DNA glycosidase AlkA family.</text>
</comment>
<dbReference type="FunFam" id="1.10.340.30:FF:000004">
    <property type="entry name" value="DNA-3-methyladenine glycosylase II"/>
    <property type="match status" value="1"/>
</dbReference>
<dbReference type="GO" id="GO:0005737">
    <property type="term" value="C:cytoplasm"/>
    <property type="evidence" value="ECO:0007669"/>
    <property type="project" value="TreeGrafter"/>
</dbReference>
<gene>
    <name evidence="7" type="ORF">EV210_107188</name>
</gene>
<dbReference type="Proteomes" id="UP000295063">
    <property type="component" value="Unassembled WGS sequence"/>
</dbReference>
<dbReference type="Gene3D" id="1.10.340.30">
    <property type="entry name" value="Hypothetical protein, domain 2"/>
    <property type="match status" value="1"/>
</dbReference>
<dbReference type="GO" id="GO:0032993">
    <property type="term" value="C:protein-DNA complex"/>
    <property type="evidence" value="ECO:0007669"/>
    <property type="project" value="TreeGrafter"/>
</dbReference>
<accession>A0A4R1Q0S6</accession>
<evidence type="ECO:0000259" key="6">
    <source>
        <dbReference type="SMART" id="SM00478"/>
    </source>
</evidence>
<name>A0A4R1Q0S6_9FIRM</name>
<dbReference type="SMART" id="SM00478">
    <property type="entry name" value="ENDO3c"/>
    <property type="match status" value="1"/>
</dbReference>
<keyword evidence="4" id="KW-0227">DNA damage</keyword>
<dbReference type="GO" id="GO:0008725">
    <property type="term" value="F:DNA-3-methyladenine glycosylase activity"/>
    <property type="evidence" value="ECO:0007669"/>
    <property type="project" value="TreeGrafter"/>
</dbReference>
<dbReference type="GO" id="GO:0032131">
    <property type="term" value="F:alkylated DNA binding"/>
    <property type="evidence" value="ECO:0007669"/>
    <property type="project" value="TreeGrafter"/>
</dbReference>
<keyword evidence="8" id="KW-1185">Reference proteome</keyword>
<dbReference type="Gene3D" id="1.10.1670.40">
    <property type="match status" value="1"/>
</dbReference>
<comment type="catalytic activity">
    <reaction evidence="1">
        <text>Hydrolysis of alkylated DNA, releasing 3-methyladenine, 3-methylguanine, 7-methylguanine and 7-methyladenine.</text>
        <dbReference type="EC" id="3.2.2.21"/>
    </reaction>
</comment>
<dbReference type="PANTHER" id="PTHR43003:SF5">
    <property type="entry name" value="DNA-3-METHYLADENINE GLYCOSYLASE"/>
    <property type="match status" value="1"/>
</dbReference>
<dbReference type="InterPro" id="IPR003265">
    <property type="entry name" value="HhH-GPD_domain"/>
</dbReference>
<dbReference type="GO" id="GO:0043916">
    <property type="term" value="F:DNA-7-methylguanine glycosylase activity"/>
    <property type="evidence" value="ECO:0007669"/>
    <property type="project" value="TreeGrafter"/>
</dbReference>
<organism evidence="7 8">
    <name type="scientific">Anaerospora hongkongensis</name>
    <dbReference type="NCBI Taxonomy" id="244830"/>
    <lineage>
        <taxon>Bacteria</taxon>
        <taxon>Bacillati</taxon>
        <taxon>Bacillota</taxon>
        <taxon>Negativicutes</taxon>
        <taxon>Selenomonadales</taxon>
        <taxon>Sporomusaceae</taxon>
        <taxon>Anaerospora</taxon>
    </lineage>
</organism>
<dbReference type="OrthoDB" id="9785929at2"/>
<evidence type="ECO:0000256" key="4">
    <source>
        <dbReference type="ARBA" id="ARBA00022763"/>
    </source>
</evidence>
<dbReference type="PANTHER" id="PTHR43003">
    <property type="entry name" value="DNA-3-METHYLADENINE GLYCOSYLASE"/>
    <property type="match status" value="1"/>
</dbReference>
<keyword evidence="5" id="KW-0234">DNA repair</keyword>
<dbReference type="InterPro" id="IPR051912">
    <property type="entry name" value="Alkylbase_DNA_Glycosylase/TA"/>
</dbReference>
<proteinExistence type="inferred from homology"/>
<evidence type="ECO:0000256" key="2">
    <source>
        <dbReference type="ARBA" id="ARBA00010817"/>
    </source>
</evidence>
<dbReference type="AlphaFoldDB" id="A0A4R1Q0S6"/>
<dbReference type="GO" id="GO:0006285">
    <property type="term" value="P:base-excision repair, AP site formation"/>
    <property type="evidence" value="ECO:0007669"/>
    <property type="project" value="TreeGrafter"/>
</dbReference>
<evidence type="ECO:0000256" key="1">
    <source>
        <dbReference type="ARBA" id="ARBA00000086"/>
    </source>
</evidence>
<dbReference type="EMBL" id="SLUI01000007">
    <property type="protein sequence ID" value="TCL36923.1"/>
    <property type="molecule type" value="Genomic_DNA"/>
</dbReference>
<dbReference type="CDD" id="cd00056">
    <property type="entry name" value="ENDO3c"/>
    <property type="match status" value="1"/>
</dbReference>
<comment type="caution">
    <text evidence="7">The sequence shown here is derived from an EMBL/GenBank/DDBJ whole genome shotgun (WGS) entry which is preliminary data.</text>
</comment>
<evidence type="ECO:0000256" key="3">
    <source>
        <dbReference type="ARBA" id="ARBA00012000"/>
    </source>
</evidence>
<evidence type="ECO:0000256" key="5">
    <source>
        <dbReference type="ARBA" id="ARBA00023204"/>
    </source>
</evidence>
<sequence length="200" mass="23151">MAIFQYGQKELDYLKKKDKKLGEAIKRIGFIEREVIPDLFTALVNSIVAQQISMKAVDTIWGRMQERFGEITAENMAEQAVEDVQQCGMTMKKAVWIKNIAKAVSQGELNLNELSQLSDEEVCRRLCSLNGIGLWTAEMLMTFSLQRKDVVSWGDLAIRRGMMRLYHHKKLDKAKFERYKKRYSPYGTIASLYLWRLSAE</sequence>
<evidence type="ECO:0000313" key="8">
    <source>
        <dbReference type="Proteomes" id="UP000295063"/>
    </source>
</evidence>
<feature type="domain" description="HhH-GPD" evidence="6">
    <location>
        <begin position="48"/>
        <end position="199"/>
    </location>
</feature>
<dbReference type="SUPFAM" id="SSF48150">
    <property type="entry name" value="DNA-glycosylase"/>
    <property type="match status" value="1"/>
</dbReference>
<dbReference type="EC" id="3.2.2.21" evidence="3"/>
<evidence type="ECO:0000313" key="7">
    <source>
        <dbReference type="EMBL" id="TCL36923.1"/>
    </source>
</evidence>
<dbReference type="Pfam" id="PF00730">
    <property type="entry name" value="HhH-GPD"/>
    <property type="match status" value="1"/>
</dbReference>
<protein>
    <recommendedName>
        <fullName evidence="3">DNA-3-methyladenine glycosylase II</fullName>
        <ecNumber evidence="3">3.2.2.21</ecNumber>
    </recommendedName>
</protein>